<dbReference type="PANTHER" id="PTHR40633">
    <property type="entry name" value="MATRIX PROTEIN, PUTATIVE (AFU_ORTHOLOGUE AFUA_8G05410)-RELATED"/>
    <property type="match status" value="1"/>
</dbReference>
<evidence type="ECO:0000259" key="4">
    <source>
        <dbReference type="Pfam" id="PF10342"/>
    </source>
</evidence>
<dbReference type="OrthoDB" id="2260257at2759"/>
<dbReference type="GeneID" id="64971351"/>
<dbReference type="InterPro" id="IPR018466">
    <property type="entry name" value="Kre9/Knh1-like_N"/>
</dbReference>
<keyword evidence="6" id="KW-1185">Reference proteome</keyword>
<accession>A0A7R7XH59</accession>
<dbReference type="KEGG" id="apuu:APUU_21778A"/>
<name>A0A7R7XH59_9EURO</name>
<dbReference type="Proteomes" id="UP000654913">
    <property type="component" value="Chromosome 2"/>
</dbReference>
<feature type="chain" id="PRO_5031386040" description="Yeast cell wall synthesis Kre9/Knh1-like N-terminal domain-containing protein" evidence="3">
    <location>
        <begin position="19"/>
        <end position="235"/>
    </location>
</feature>
<dbReference type="AlphaFoldDB" id="A0A7R7XH59"/>
<keyword evidence="1 3" id="KW-0732">Signal</keyword>
<evidence type="ECO:0000313" key="6">
    <source>
        <dbReference type="Proteomes" id="UP000654913"/>
    </source>
</evidence>
<reference evidence="5" key="2">
    <citation type="submission" date="2021-02" db="EMBL/GenBank/DDBJ databases">
        <title>Aspergillus puulaauensis MK2 genome sequence.</title>
        <authorList>
            <person name="Futagami T."/>
            <person name="Mori K."/>
            <person name="Kadooka C."/>
            <person name="Tanaka T."/>
        </authorList>
    </citation>
    <scope>NUCLEOTIDE SEQUENCE</scope>
    <source>
        <strain evidence="5">MK2</strain>
    </source>
</reference>
<feature type="region of interest" description="Disordered" evidence="2">
    <location>
        <begin position="97"/>
        <end position="218"/>
    </location>
</feature>
<feature type="compositionally biased region" description="Polar residues" evidence="2">
    <location>
        <begin position="103"/>
        <end position="115"/>
    </location>
</feature>
<evidence type="ECO:0000256" key="3">
    <source>
        <dbReference type="SAM" id="SignalP"/>
    </source>
</evidence>
<evidence type="ECO:0000256" key="2">
    <source>
        <dbReference type="SAM" id="MobiDB-lite"/>
    </source>
</evidence>
<feature type="domain" description="Yeast cell wall synthesis Kre9/Knh1-like N-terminal" evidence="4">
    <location>
        <begin position="26"/>
        <end position="113"/>
    </location>
</feature>
<dbReference type="PANTHER" id="PTHR40633:SF5">
    <property type="entry name" value="ANCHORED PROTEIN, PUTATIVE (AFU_ORTHOLOGUE AFUA_8G04370)-RELATED"/>
    <property type="match status" value="1"/>
</dbReference>
<reference evidence="5" key="1">
    <citation type="submission" date="2021-01" db="EMBL/GenBank/DDBJ databases">
        <authorList>
            <consortium name="Aspergillus puulaauensis MK2 genome sequencing consortium"/>
            <person name="Kazuki M."/>
            <person name="Futagami T."/>
        </authorList>
    </citation>
    <scope>NUCLEOTIDE SEQUENCE</scope>
    <source>
        <strain evidence="5">MK2</strain>
    </source>
</reference>
<organism evidence="5 6">
    <name type="scientific">Aspergillus puulaauensis</name>
    <dbReference type="NCBI Taxonomy" id="1220207"/>
    <lineage>
        <taxon>Eukaryota</taxon>
        <taxon>Fungi</taxon>
        <taxon>Dikarya</taxon>
        <taxon>Ascomycota</taxon>
        <taxon>Pezizomycotina</taxon>
        <taxon>Eurotiomycetes</taxon>
        <taxon>Eurotiomycetidae</taxon>
        <taxon>Eurotiales</taxon>
        <taxon>Aspergillaceae</taxon>
        <taxon>Aspergillus</taxon>
    </lineage>
</organism>
<gene>
    <name evidence="5" type="ORF">APUU_21778A</name>
</gene>
<feature type="compositionally biased region" description="Low complexity" evidence="2">
    <location>
        <begin position="116"/>
        <end position="204"/>
    </location>
</feature>
<proteinExistence type="predicted"/>
<dbReference type="Pfam" id="PF10342">
    <property type="entry name" value="Kre9_KNH"/>
    <property type="match status" value="1"/>
</dbReference>
<dbReference type="EMBL" id="AP024444">
    <property type="protein sequence ID" value="BCS21346.1"/>
    <property type="molecule type" value="Genomic_DNA"/>
</dbReference>
<feature type="signal peptide" evidence="3">
    <location>
        <begin position="1"/>
        <end position="18"/>
    </location>
</feature>
<dbReference type="InterPro" id="IPR052982">
    <property type="entry name" value="SRP1/TIP1-like"/>
</dbReference>
<evidence type="ECO:0000256" key="1">
    <source>
        <dbReference type="ARBA" id="ARBA00022729"/>
    </source>
</evidence>
<sequence>MRSVFFLALGAIATLAAARDNAFNIPKDGYEFTAGESTTLKWAPSTQGTVTLKLQHGEAFDSSTGTTIASSIANSGSYTWSVPKDIADHGDYTVEIVSDSDPDSSNYLPQFSVQGASESATTASESATPTPETTTTETSSTSTDTTTTTTTETSTTTESSSSASPTPTSTSSESPSETPTSSTSTESSSTSAEASESPSSSSSSIPSVDDGDNAGMANRVSGGLLALALGVAALV</sequence>
<evidence type="ECO:0000313" key="5">
    <source>
        <dbReference type="EMBL" id="BCS21346.1"/>
    </source>
</evidence>
<dbReference type="RefSeq" id="XP_041553540.1">
    <property type="nucleotide sequence ID" value="XM_041700568.1"/>
</dbReference>
<protein>
    <recommendedName>
        <fullName evidence="4">Yeast cell wall synthesis Kre9/Knh1-like N-terminal domain-containing protein</fullName>
    </recommendedName>
</protein>